<name>A0ABN2EXX5_9ACTN</name>
<dbReference type="InterPro" id="IPR036890">
    <property type="entry name" value="HATPase_C_sf"/>
</dbReference>
<evidence type="ECO:0000256" key="3">
    <source>
        <dbReference type="ARBA" id="ARBA00023012"/>
    </source>
</evidence>
<dbReference type="InterPro" id="IPR050482">
    <property type="entry name" value="Sensor_HK_TwoCompSys"/>
</dbReference>
<keyword evidence="7" id="KW-1185">Reference proteome</keyword>
<dbReference type="EMBL" id="BAAANE010000002">
    <property type="protein sequence ID" value="GAA1620437.1"/>
    <property type="molecule type" value="Genomic_DNA"/>
</dbReference>
<evidence type="ECO:0000313" key="6">
    <source>
        <dbReference type="EMBL" id="GAA1620437.1"/>
    </source>
</evidence>
<evidence type="ECO:0000256" key="1">
    <source>
        <dbReference type="ARBA" id="ARBA00022679"/>
    </source>
</evidence>
<dbReference type="Gene3D" id="1.20.5.1930">
    <property type="match status" value="1"/>
</dbReference>
<feature type="transmembrane region" description="Helical" evidence="4">
    <location>
        <begin position="192"/>
        <end position="215"/>
    </location>
</feature>
<accession>A0ABN2EXX5</accession>
<evidence type="ECO:0000259" key="5">
    <source>
        <dbReference type="SMART" id="SM00387"/>
    </source>
</evidence>
<protein>
    <recommendedName>
        <fullName evidence="5">Histidine kinase/HSP90-like ATPase domain-containing protein</fullName>
    </recommendedName>
</protein>
<dbReference type="CDD" id="cd16917">
    <property type="entry name" value="HATPase_UhpB-NarQ-NarX-like"/>
    <property type="match status" value="1"/>
</dbReference>
<keyword evidence="4" id="KW-0812">Transmembrane</keyword>
<dbReference type="Pfam" id="PF07730">
    <property type="entry name" value="HisKA_3"/>
    <property type="match status" value="1"/>
</dbReference>
<reference evidence="6 7" key="1">
    <citation type="journal article" date="2019" name="Int. J. Syst. Evol. Microbiol.">
        <title>The Global Catalogue of Microorganisms (GCM) 10K type strain sequencing project: providing services to taxonomists for standard genome sequencing and annotation.</title>
        <authorList>
            <consortium name="The Broad Institute Genomics Platform"/>
            <consortium name="The Broad Institute Genome Sequencing Center for Infectious Disease"/>
            <person name="Wu L."/>
            <person name="Ma J."/>
        </authorList>
    </citation>
    <scope>NUCLEOTIDE SEQUENCE [LARGE SCALE GENOMIC DNA]</scope>
    <source>
        <strain evidence="6 7">JCM 14306</strain>
    </source>
</reference>
<dbReference type="PANTHER" id="PTHR24421">
    <property type="entry name" value="NITRATE/NITRITE SENSOR PROTEIN NARX-RELATED"/>
    <property type="match status" value="1"/>
</dbReference>
<sequence>MTHDNGPRSLRRAVIALVLTALSAFVLVGVAAVVASRQIAERTALTEAERSAQTLSKVVFAPAIPAVLEGDQAAHVRLDEAVHARKEHGGVARIKVWSREGVVLYSDAPTAVGRRFPLDQDIALAIDHGTSQTAISDLSDEENFSEPREVLGDHLVEVYVPLVLESGGTLCLEVYTTTARVDRARTELTGSVVTYALLSLMLLVLAQLPISIGLIRRASRADAERRRLLANALTASERERQSIARDLHDGVVQDLAGVSYAMGALRTALPPDTTPRARAAFDGVATTVRSAVSSLRTLMVDIYPPDLTATGLPFAIEDLAKRLRRNGIDVSVKVDIGDQLRSELAAAIYRAVRECSSNIARHSGAGHAWIEIGADDRQLVVRVADDGHGLHPGDDPGPGHLGIQLVHDGIRELGGELTMGPRAEGGTEVVIRLPRTA</sequence>
<dbReference type="Gene3D" id="3.30.565.10">
    <property type="entry name" value="Histidine kinase-like ATPase, C-terminal domain"/>
    <property type="match status" value="1"/>
</dbReference>
<keyword evidence="1" id="KW-0808">Transferase</keyword>
<dbReference type="RefSeq" id="WP_344107968.1">
    <property type="nucleotide sequence ID" value="NZ_BAAANE010000002.1"/>
</dbReference>
<dbReference type="InterPro" id="IPR003594">
    <property type="entry name" value="HATPase_dom"/>
</dbReference>
<keyword evidence="3" id="KW-0902">Two-component regulatory system</keyword>
<comment type="caution">
    <text evidence="6">The sequence shown here is derived from an EMBL/GenBank/DDBJ whole genome shotgun (WGS) entry which is preliminary data.</text>
</comment>
<dbReference type="Pfam" id="PF02518">
    <property type="entry name" value="HATPase_c"/>
    <property type="match status" value="1"/>
</dbReference>
<gene>
    <name evidence="6" type="ORF">GCM10009744_04050</name>
</gene>
<organism evidence="6 7">
    <name type="scientific">Kribbella alba</name>
    <dbReference type="NCBI Taxonomy" id="190197"/>
    <lineage>
        <taxon>Bacteria</taxon>
        <taxon>Bacillati</taxon>
        <taxon>Actinomycetota</taxon>
        <taxon>Actinomycetes</taxon>
        <taxon>Propionibacteriales</taxon>
        <taxon>Kribbellaceae</taxon>
        <taxon>Kribbella</taxon>
    </lineage>
</organism>
<keyword evidence="4" id="KW-0472">Membrane</keyword>
<evidence type="ECO:0000256" key="2">
    <source>
        <dbReference type="ARBA" id="ARBA00022777"/>
    </source>
</evidence>
<proteinExistence type="predicted"/>
<dbReference type="SMART" id="SM00387">
    <property type="entry name" value="HATPase_c"/>
    <property type="match status" value="1"/>
</dbReference>
<keyword evidence="4" id="KW-1133">Transmembrane helix</keyword>
<dbReference type="InterPro" id="IPR011712">
    <property type="entry name" value="Sig_transdc_His_kin_sub3_dim/P"/>
</dbReference>
<evidence type="ECO:0000313" key="7">
    <source>
        <dbReference type="Proteomes" id="UP001501319"/>
    </source>
</evidence>
<dbReference type="Proteomes" id="UP001501319">
    <property type="component" value="Unassembled WGS sequence"/>
</dbReference>
<evidence type="ECO:0000256" key="4">
    <source>
        <dbReference type="SAM" id="Phobius"/>
    </source>
</evidence>
<dbReference type="SUPFAM" id="SSF55874">
    <property type="entry name" value="ATPase domain of HSP90 chaperone/DNA topoisomerase II/histidine kinase"/>
    <property type="match status" value="1"/>
</dbReference>
<feature type="domain" description="Histidine kinase/HSP90-like ATPase" evidence="5">
    <location>
        <begin position="343"/>
        <end position="437"/>
    </location>
</feature>
<keyword evidence="2" id="KW-0418">Kinase</keyword>